<keyword evidence="7" id="KW-0653">Protein transport</keyword>
<gene>
    <name evidence="8" type="ORF">Mal52_60790</name>
</gene>
<evidence type="ECO:0000256" key="6">
    <source>
        <dbReference type="ARBA" id="ARBA00023136"/>
    </source>
</evidence>
<keyword evidence="4 7" id="KW-0812">Transmembrane</keyword>
<accession>A0A517ZYH7</accession>
<sequence length="151" mass="16826">MRRRRNALADDEGGQFKTNKREQEADLDITPMIDVTFLLLIYFLVKSTMDPSEALDLPKAKYGDGINGNQSTAITIKAGRNEIASILLDDGREVDVDDVRRHVEEQVAAGVNKVMIQAEREISHGDVQNVARAIAEIEGVEFFIAVEEKEP</sequence>
<dbReference type="EMBL" id="CP036276">
    <property type="protein sequence ID" value="QDU47544.1"/>
    <property type="molecule type" value="Genomic_DNA"/>
</dbReference>
<evidence type="ECO:0000256" key="7">
    <source>
        <dbReference type="RuleBase" id="RU003879"/>
    </source>
</evidence>
<evidence type="ECO:0000256" key="3">
    <source>
        <dbReference type="ARBA" id="ARBA00022475"/>
    </source>
</evidence>
<organism evidence="8 9">
    <name type="scientific">Symmachiella dynata</name>
    <dbReference type="NCBI Taxonomy" id="2527995"/>
    <lineage>
        <taxon>Bacteria</taxon>
        <taxon>Pseudomonadati</taxon>
        <taxon>Planctomycetota</taxon>
        <taxon>Planctomycetia</taxon>
        <taxon>Planctomycetales</taxon>
        <taxon>Planctomycetaceae</taxon>
        <taxon>Symmachiella</taxon>
    </lineage>
</organism>
<comment type="similarity">
    <text evidence="2 7">Belongs to the ExbD/TolR family.</text>
</comment>
<dbReference type="OrthoDB" id="9793581at2"/>
<comment type="subcellular location">
    <subcellularLocation>
        <location evidence="1">Cell membrane</location>
        <topology evidence="1">Single-pass membrane protein</topology>
    </subcellularLocation>
    <subcellularLocation>
        <location evidence="7">Cell membrane</location>
        <topology evidence="7">Single-pass type II membrane protein</topology>
    </subcellularLocation>
</comment>
<dbReference type="RefSeq" id="WP_145380351.1">
    <property type="nucleotide sequence ID" value="NZ_CAXBED010000006.1"/>
</dbReference>
<evidence type="ECO:0000256" key="2">
    <source>
        <dbReference type="ARBA" id="ARBA00005811"/>
    </source>
</evidence>
<keyword evidence="9" id="KW-1185">Reference proteome</keyword>
<keyword evidence="3" id="KW-1003">Cell membrane</keyword>
<protein>
    <submittedName>
        <fullName evidence="8">Biopolymer transport protein ExbD/TolR</fullName>
    </submittedName>
</protein>
<dbReference type="Pfam" id="PF02472">
    <property type="entry name" value="ExbD"/>
    <property type="match status" value="1"/>
</dbReference>
<dbReference type="Proteomes" id="UP000319383">
    <property type="component" value="Chromosome"/>
</dbReference>
<evidence type="ECO:0000313" key="9">
    <source>
        <dbReference type="Proteomes" id="UP000319383"/>
    </source>
</evidence>
<dbReference type="GO" id="GO:0005886">
    <property type="term" value="C:plasma membrane"/>
    <property type="evidence" value="ECO:0007669"/>
    <property type="project" value="UniProtKB-SubCell"/>
</dbReference>
<dbReference type="KEGG" id="sdyn:Mal52_60790"/>
<dbReference type="PANTHER" id="PTHR30558">
    <property type="entry name" value="EXBD MEMBRANE COMPONENT OF PMF-DRIVEN MACROMOLECULE IMPORT SYSTEM"/>
    <property type="match status" value="1"/>
</dbReference>
<keyword evidence="5" id="KW-1133">Transmembrane helix</keyword>
<evidence type="ECO:0000256" key="4">
    <source>
        <dbReference type="ARBA" id="ARBA00022692"/>
    </source>
</evidence>
<dbReference type="GO" id="GO:0022857">
    <property type="term" value="F:transmembrane transporter activity"/>
    <property type="evidence" value="ECO:0007669"/>
    <property type="project" value="InterPro"/>
</dbReference>
<dbReference type="AlphaFoldDB" id="A0A517ZYH7"/>
<keyword evidence="6" id="KW-0472">Membrane</keyword>
<proteinExistence type="inferred from homology"/>
<evidence type="ECO:0000313" key="8">
    <source>
        <dbReference type="EMBL" id="QDU47544.1"/>
    </source>
</evidence>
<name>A0A517ZYH7_9PLAN</name>
<dbReference type="PANTHER" id="PTHR30558:SF3">
    <property type="entry name" value="BIOPOLYMER TRANSPORT PROTEIN EXBD-RELATED"/>
    <property type="match status" value="1"/>
</dbReference>
<dbReference type="InterPro" id="IPR003400">
    <property type="entry name" value="ExbD"/>
</dbReference>
<evidence type="ECO:0000256" key="5">
    <source>
        <dbReference type="ARBA" id="ARBA00022989"/>
    </source>
</evidence>
<dbReference type="GO" id="GO:0015031">
    <property type="term" value="P:protein transport"/>
    <property type="evidence" value="ECO:0007669"/>
    <property type="project" value="UniProtKB-KW"/>
</dbReference>
<evidence type="ECO:0000256" key="1">
    <source>
        <dbReference type="ARBA" id="ARBA00004162"/>
    </source>
</evidence>
<reference evidence="8 9" key="1">
    <citation type="submission" date="2019-02" db="EMBL/GenBank/DDBJ databases">
        <title>Deep-cultivation of Planctomycetes and their phenomic and genomic characterization uncovers novel biology.</title>
        <authorList>
            <person name="Wiegand S."/>
            <person name="Jogler M."/>
            <person name="Boedeker C."/>
            <person name="Pinto D."/>
            <person name="Vollmers J."/>
            <person name="Rivas-Marin E."/>
            <person name="Kohn T."/>
            <person name="Peeters S.H."/>
            <person name="Heuer A."/>
            <person name="Rast P."/>
            <person name="Oberbeckmann S."/>
            <person name="Bunk B."/>
            <person name="Jeske O."/>
            <person name="Meyerdierks A."/>
            <person name="Storesund J.E."/>
            <person name="Kallscheuer N."/>
            <person name="Luecker S."/>
            <person name="Lage O.M."/>
            <person name="Pohl T."/>
            <person name="Merkel B.J."/>
            <person name="Hornburger P."/>
            <person name="Mueller R.-W."/>
            <person name="Bruemmer F."/>
            <person name="Labrenz M."/>
            <person name="Spormann A.M."/>
            <person name="Op den Camp H."/>
            <person name="Overmann J."/>
            <person name="Amann R."/>
            <person name="Jetten M.S.M."/>
            <person name="Mascher T."/>
            <person name="Medema M.H."/>
            <person name="Devos D.P."/>
            <person name="Kaster A.-K."/>
            <person name="Ovreas L."/>
            <person name="Rohde M."/>
            <person name="Galperin M.Y."/>
            <person name="Jogler C."/>
        </authorList>
    </citation>
    <scope>NUCLEOTIDE SEQUENCE [LARGE SCALE GENOMIC DNA]</scope>
    <source>
        <strain evidence="8 9">Mal52</strain>
    </source>
</reference>
<keyword evidence="7" id="KW-0813">Transport</keyword>